<dbReference type="SUPFAM" id="SSF51182">
    <property type="entry name" value="RmlC-like cupins"/>
    <property type="match status" value="1"/>
</dbReference>
<evidence type="ECO:0000259" key="1">
    <source>
        <dbReference type="Pfam" id="PF05899"/>
    </source>
</evidence>
<sequence length="124" mass="13988">MTISIRSIICFGSAQSPVESYQLAAEKLISGNPKQQLQNHYSSPCNQFHSGIWQSESGAWKINYTEYEYCEILEGTSVITDLEGQSQTFSVGDRFIIPAGFQGVWQVVTPCRKVYVIFEQNSHK</sequence>
<proteinExistence type="predicted"/>
<accession>A0A5B8R1G4</accession>
<dbReference type="KEGG" id="sdeo:D0436_16895"/>
<dbReference type="InterPro" id="IPR011051">
    <property type="entry name" value="RmlC_Cupin_sf"/>
</dbReference>
<name>A0A5B8R1G4_9GAMM</name>
<protein>
    <submittedName>
        <fullName evidence="2">Cupin domain-containing protein</fullName>
    </submittedName>
</protein>
<dbReference type="CDD" id="cd02227">
    <property type="entry name" value="cupin_TM1112-like"/>
    <property type="match status" value="1"/>
</dbReference>
<dbReference type="Proteomes" id="UP000321124">
    <property type="component" value="Chromosome"/>
</dbReference>
<feature type="domain" description="(S)-ureidoglycine aminohydrolase cupin" evidence="1">
    <location>
        <begin position="43"/>
        <end position="115"/>
    </location>
</feature>
<dbReference type="PANTHER" id="PTHR40943">
    <property type="entry name" value="CYTOPLASMIC PROTEIN-RELATED"/>
    <property type="match status" value="1"/>
</dbReference>
<evidence type="ECO:0000313" key="2">
    <source>
        <dbReference type="EMBL" id="QDZ91996.1"/>
    </source>
</evidence>
<dbReference type="InterPro" id="IPR014710">
    <property type="entry name" value="RmlC-like_jellyroll"/>
</dbReference>
<reference evidence="2 3" key="1">
    <citation type="journal article" date="2019" name="Ecotoxicol. Environ. Saf.">
        <title>Microbial characterization of heavy metal resistant bacterial strains isolated from an electroplating wastewater treatment plant.</title>
        <authorList>
            <person name="Cai X."/>
            <person name="Zheng X."/>
            <person name="Zhang D."/>
            <person name="Iqbal W."/>
            <person name="Liu C."/>
            <person name="Yang B."/>
            <person name="Zhao X."/>
            <person name="Lu X."/>
            <person name="Mao Y."/>
        </authorList>
    </citation>
    <scope>NUCLEOTIDE SEQUENCE [LARGE SCALE GENOMIC DNA]</scope>
    <source>
        <strain evidence="2 3">Ni1-3</strain>
    </source>
</reference>
<dbReference type="InterPro" id="IPR008579">
    <property type="entry name" value="UGlyAH_Cupin_dom"/>
</dbReference>
<organism evidence="2 3">
    <name type="scientific">Shewanella decolorationis</name>
    <dbReference type="NCBI Taxonomy" id="256839"/>
    <lineage>
        <taxon>Bacteria</taxon>
        <taxon>Pseudomonadati</taxon>
        <taxon>Pseudomonadota</taxon>
        <taxon>Gammaproteobacteria</taxon>
        <taxon>Alteromonadales</taxon>
        <taxon>Shewanellaceae</taxon>
        <taxon>Shewanella</taxon>
    </lineage>
</organism>
<dbReference type="RefSeq" id="WP_208659791.1">
    <property type="nucleotide sequence ID" value="NZ_CP031775.2"/>
</dbReference>
<evidence type="ECO:0000313" key="3">
    <source>
        <dbReference type="Proteomes" id="UP000321124"/>
    </source>
</evidence>
<dbReference type="EMBL" id="CP031775">
    <property type="protein sequence ID" value="QDZ91996.1"/>
    <property type="molecule type" value="Genomic_DNA"/>
</dbReference>
<dbReference type="AlphaFoldDB" id="A0A5B8R1G4"/>
<dbReference type="Gene3D" id="2.60.120.10">
    <property type="entry name" value="Jelly Rolls"/>
    <property type="match status" value="1"/>
</dbReference>
<dbReference type="Pfam" id="PF05899">
    <property type="entry name" value="Cupin_3"/>
    <property type="match status" value="1"/>
</dbReference>
<dbReference type="PANTHER" id="PTHR40943:SF2">
    <property type="entry name" value="(S)-UREIDOGLYCINE AMINOHYDROLASE CUPIN DOMAIN-CONTAINING PROTEIN"/>
    <property type="match status" value="1"/>
</dbReference>
<gene>
    <name evidence="2" type="ORF">D0436_16895</name>
</gene>